<dbReference type="STRING" id="1003195.SCATT_14290"/>
<keyword evidence="2" id="KW-1185">Reference proteome</keyword>
<evidence type="ECO:0000313" key="1">
    <source>
        <dbReference type="EMBL" id="AEW93800.1"/>
    </source>
</evidence>
<reference evidence="2" key="1">
    <citation type="submission" date="2011-12" db="EMBL/GenBank/DDBJ databases">
        <title>Complete genome sequence of Streptomyces cattleya strain DSM 46488.</title>
        <authorList>
            <person name="Ou H.-Y."/>
            <person name="Li P."/>
            <person name="Zhao C."/>
            <person name="O'Hagan D."/>
            <person name="Deng Z."/>
        </authorList>
    </citation>
    <scope>NUCLEOTIDE SEQUENCE [LARGE SCALE GENOMIC DNA]</scope>
    <source>
        <strain evidence="2">ATCC 35852 / DSM 46488 / JCM 4925 / NBRC 14057 / NRRL 8057</strain>
    </source>
</reference>
<proteinExistence type="predicted"/>
<dbReference type="PATRIC" id="fig|1003195.11.peg.3009"/>
<dbReference type="eggNOG" id="ENOG502ZEUB">
    <property type="taxonomic scope" value="Bacteria"/>
</dbReference>
<evidence type="ECO:0008006" key="3">
    <source>
        <dbReference type="Google" id="ProtNLM"/>
    </source>
</evidence>
<protein>
    <recommendedName>
        <fullName evidence="3">DUF2867 domain-containing protein</fullName>
    </recommendedName>
</protein>
<dbReference type="KEGG" id="scy:SCATT_14290"/>
<dbReference type="OrthoDB" id="4551029at2"/>
<dbReference type="Proteomes" id="UP000007842">
    <property type="component" value="Chromosome"/>
</dbReference>
<dbReference type="EMBL" id="CP003219">
    <property type="protein sequence ID" value="AEW93800.1"/>
    <property type="molecule type" value="Genomic_DNA"/>
</dbReference>
<dbReference type="AlphaFoldDB" id="F8JYP8"/>
<evidence type="ECO:0000313" key="2">
    <source>
        <dbReference type="Proteomes" id="UP000007842"/>
    </source>
</evidence>
<name>F8JYP8_STREN</name>
<dbReference type="RefSeq" id="WP_014142184.1">
    <property type="nucleotide sequence ID" value="NC_016111.1"/>
</dbReference>
<sequence>MRLPKAAHTSLPWRIHDLAPDFRVEDVWSYRAPGAGPDDFPAMLAALRAAGGLSTQPPLVRLLFAARWKLGALLGWDAPGAGLDGRARPLRDRLPDDLRGPLTGTAAPDTPFTIVYQLHDESADELANRTVHTICHLGWAPADNGDHELRMAVLTKPNGLFGRVYMAAIKPFRHLIVYPALTRQWERAWLDRGRPRARAR</sequence>
<accession>G8WZ51</accession>
<dbReference type="KEGG" id="sct:SCAT_1426"/>
<dbReference type="InterPro" id="IPR021295">
    <property type="entry name" value="DUF2867"/>
</dbReference>
<dbReference type="HOGENOM" id="CLU_1371287_0_0_11"/>
<organism evidence="1 2">
    <name type="scientific">Streptantibioticus cattleyicolor (strain ATCC 35852 / DSM 46488 / JCM 4925 / NBRC 14057 / NRRL 8057)</name>
    <name type="common">Streptomyces cattleya</name>
    <dbReference type="NCBI Taxonomy" id="1003195"/>
    <lineage>
        <taxon>Bacteria</taxon>
        <taxon>Bacillati</taxon>
        <taxon>Actinomycetota</taxon>
        <taxon>Actinomycetes</taxon>
        <taxon>Kitasatosporales</taxon>
        <taxon>Streptomycetaceae</taxon>
        <taxon>Streptantibioticus</taxon>
    </lineage>
</organism>
<gene>
    <name evidence="1" type="ordered locus">SCATT_14290</name>
</gene>
<accession>F8JYP8</accession>
<dbReference type="Pfam" id="PF11066">
    <property type="entry name" value="DUF2867"/>
    <property type="match status" value="1"/>
</dbReference>